<evidence type="ECO:0000313" key="2">
    <source>
        <dbReference type="EMBL" id="QDU89307.1"/>
    </source>
</evidence>
<accession>A0A518DCU9</accession>
<protein>
    <recommendedName>
        <fullName evidence="1">Ice-binding protein C-terminal domain-containing protein</fullName>
    </recommendedName>
</protein>
<dbReference type="EMBL" id="CP036291">
    <property type="protein sequence ID" value="QDU89307.1"/>
    <property type="molecule type" value="Genomic_DNA"/>
</dbReference>
<name>A0A518DCU9_9BACT</name>
<evidence type="ECO:0000259" key="1">
    <source>
        <dbReference type="Pfam" id="PF07589"/>
    </source>
</evidence>
<evidence type="ECO:0000313" key="3">
    <source>
        <dbReference type="Proteomes" id="UP000317429"/>
    </source>
</evidence>
<dbReference type="Proteomes" id="UP000317429">
    <property type="component" value="Chromosome"/>
</dbReference>
<sequence>MHYPRLLSLSQGNGSPLQRGAVLLPLRLVGAFSLLLASAVSVDAANINVDFGTGGAVQTGLAAAPDAAGAVAQWNGTTGGSPSVASLLDSFGNATAVGMSVGSRGAFSAATPHSEVSAAAGVADLMTDYLTSRANSNQEDLRTGQITGLLAGSSYDLYFYGQGDNFVDTNNNGGQNVGVRIGADVRHTSWDGVVGGDGFLVEDIEYVVFRGIVADGAGAISFEHFNPGTGAHATDMSFWDSDGGANAVDMDGNASRFHALNGVQIVGTFPAPVPEPASLSLLLCAGIGMLAYRRRS</sequence>
<gene>
    <name evidence="2" type="ORF">Pla175_26960</name>
</gene>
<feature type="domain" description="Ice-binding protein C-terminal" evidence="1">
    <location>
        <begin position="272"/>
        <end position="295"/>
    </location>
</feature>
<dbReference type="InterPro" id="IPR013424">
    <property type="entry name" value="Ice-binding_C"/>
</dbReference>
<dbReference type="OrthoDB" id="257950at2"/>
<dbReference type="NCBIfam" id="TIGR02595">
    <property type="entry name" value="PEP_CTERM"/>
    <property type="match status" value="1"/>
</dbReference>
<dbReference type="KEGG" id="pnd:Pla175_26960"/>
<organism evidence="2 3">
    <name type="scientific">Pirellulimonas nuda</name>
    <dbReference type="NCBI Taxonomy" id="2528009"/>
    <lineage>
        <taxon>Bacteria</taxon>
        <taxon>Pseudomonadati</taxon>
        <taxon>Planctomycetota</taxon>
        <taxon>Planctomycetia</taxon>
        <taxon>Pirellulales</taxon>
        <taxon>Lacipirellulaceae</taxon>
        <taxon>Pirellulimonas</taxon>
    </lineage>
</organism>
<dbReference type="Pfam" id="PF07589">
    <property type="entry name" value="PEP-CTERM"/>
    <property type="match status" value="1"/>
</dbReference>
<reference evidence="2 3" key="1">
    <citation type="submission" date="2019-02" db="EMBL/GenBank/DDBJ databases">
        <title>Deep-cultivation of Planctomycetes and their phenomic and genomic characterization uncovers novel biology.</title>
        <authorList>
            <person name="Wiegand S."/>
            <person name="Jogler M."/>
            <person name="Boedeker C."/>
            <person name="Pinto D."/>
            <person name="Vollmers J."/>
            <person name="Rivas-Marin E."/>
            <person name="Kohn T."/>
            <person name="Peeters S.H."/>
            <person name="Heuer A."/>
            <person name="Rast P."/>
            <person name="Oberbeckmann S."/>
            <person name="Bunk B."/>
            <person name="Jeske O."/>
            <person name="Meyerdierks A."/>
            <person name="Storesund J.E."/>
            <person name="Kallscheuer N."/>
            <person name="Luecker S."/>
            <person name="Lage O.M."/>
            <person name="Pohl T."/>
            <person name="Merkel B.J."/>
            <person name="Hornburger P."/>
            <person name="Mueller R.-W."/>
            <person name="Bruemmer F."/>
            <person name="Labrenz M."/>
            <person name="Spormann A.M."/>
            <person name="Op den Camp H."/>
            <person name="Overmann J."/>
            <person name="Amann R."/>
            <person name="Jetten M.S.M."/>
            <person name="Mascher T."/>
            <person name="Medema M.H."/>
            <person name="Devos D.P."/>
            <person name="Kaster A.-K."/>
            <person name="Ovreas L."/>
            <person name="Rohde M."/>
            <person name="Galperin M.Y."/>
            <person name="Jogler C."/>
        </authorList>
    </citation>
    <scope>NUCLEOTIDE SEQUENCE [LARGE SCALE GENOMIC DNA]</scope>
    <source>
        <strain evidence="2 3">Pla175</strain>
    </source>
</reference>
<keyword evidence="3" id="KW-1185">Reference proteome</keyword>
<proteinExistence type="predicted"/>
<dbReference type="AlphaFoldDB" id="A0A518DCU9"/>